<evidence type="ECO:0000313" key="1">
    <source>
        <dbReference type="EMBL" id="KAJ2806560.1"/>
    </source>
</evidence>
<proteinExistence type="predicted"/>
<comment type="caution">
    <text evidence="1">The sequence shown here is derived from an EMBL/GenBank/DDBJ whole genome shotgun (WGS) entry which is preliminary data.</text>
</comment>
<dbReference type="Proteomes" id="UP001140087">
    <property type="component" value="Unassembled WGS sequence"/>
</dbReference>
<name>A0ACC1LEJ4_9FUNG</name>
<reference evidence="1" key="1">
    <citation type="submission" date="2022-07" db="EMBL/GenBank/DDBJ databases">
        <title>Phylogenomic reconstructions and comparative analyses of Kickxellomycotina fungi.</title>
        <authorList>
            <person name="Reynolds N.K."/>
            <person name="Stajich J.E."/>
            <person name="Barry K."/>
            <person name="Grigoriev I.V."/>
            <person name="Crous P."/>
            <person name="Smith M.E."/>
        </authorList>
    </citation>
    <scope>NUCLEOTIDE SEQUENCE</scope>
    <source>
        <strain evidence="1">BCRC 34780</strain>
    </source>
</reference>
<dbReference type="EMBL" id="JANBUN010000131">
    <property type="protein sequence ID" value="KAJ2806560.1"/>
    <property type="molecule type" value="Genomic_DNA"/>
</dbReference>
<accession>A0ACC1LEJ4</accession>
<gene>
    <name evidence="1" type="ORF">H4R21_000817</name>
</gene>
<sequence length="1079" mass="120184">MSLHEWVSDALIDLVGQSSNDVVEFVLHLAATSPSEQALAEQLVAADLPRGDGTAQLARNLYVRVSRSTKQAASPERPAARHPQPQQKQRGGISAPGERGPTAAAAAGDLDDDAAAVGGARGGIRPSSAALPRQEDVAATPRKRNGGQDGWDSDEEDRDALEERIKRAKLGGASADEAAGNKGDAAGDDSAVAQMDKDATERDAFAERLKLKDKEHTKKLVEDRSSAGDPDQQLRRTLANDLDARREALPEIRNRARHEYLKLREEKQLELLRQEIADEEDLFRGERLTDKELRDLEYKKELLRLAEERKNIGDEMDGYAMPEDYITEKGKIDRKKKQDALFKRYEGGSGGAAGGPGRGAPALSEQEQWEQQQISKSKVDGKAKGGAAGGKEYDYVVDLAAIDFVLEDTLNPDRTVDERQLAIEEHERRRRTIKEVRESLPVYKYRDDLLAAIDQYQVMIIVGETGSGKTTQITQYLREAGYTKDGKRIACTQPRRVAAMSVAARVAEEVGTKLGREVGYAIRFEDCTSDRTEIVYMTDGLLFREFMTEPDLKGYSVIMIDESHERTLHTDILFALVKDIARFRPDLKLLISSATMDSQKFSAYFDDAPIFNIPGRPYPVDLYYTKAPEANYLQACVATVLQIHASQPRGDILVFLTGQDEIEQAQESLQQATRALGSRVAELVICPIYANLPSELQARIFEPTPEGARKVVLATNIAETSITIDGVAYVIDPGFVKQNSYNPRSGMESLQVVACSRASAKQRAGRAGRIGPGKCFRLFTQHAYLTEMESSTPPEIQRTNLSSVVLMLKCIGINNLIEFDFMDPPTAAALQHSLEHLYALGALNERGDLTKLGRRMAEFPMDPMMAKALLASEKYRCSEEMASICAMLSVASAIFYRPKEKKEQADRAHTAFARPGGDHLVLLAVWDQWVETGYSSQWCYENFIQHRSMCRARDLRDQIVGLMERVEIIPEANPNPGDTEPIRKALTAGFFYNSARLQKSGDSYSTVKRRQTVHIHPSSALHEAKPKLVVYFELVLTSREFMRQVIEIDPKWLIEVAPHYYREADIAGDVKRKMPKAAR</sequence>
<keyword evidence="2" id="KW-1185">Reference proteome</keyword>
<protein>
    <submittedName>
        <fullName evidence="1">Uncharacterized protein</fullName>
    </submittedName>
</protein>
<evidence type="ECO:0000313" key="2">
    <source>
        <dbReference type="Proteomes" id="UP001140087"/>
    </source>
</evidence>
<organism evidence="1 2">
    <name type="scientific">Coemansia helicoidea</name>
    <dbReference type="NCBI Taxonomy" id="1286919"/>
    <lineage>
        <taxon>Eukaryota</taxon>
        <taxon>Fungi</taxon>
        <taxon>Fungi incertae sedis</taxon>
        <taxon>Zoopagomycota</taxon>
        <taxon>Kickxellomycotina</taxon>
        <taxon>Kickxellomycetes</taxon>
        <taxon>Kickxellales</taxon>
        <taxon>Kickxellaceae</taxon>
        <taxon>Coemansia</taxon>
    </lineage>
</organism>